<evidence type="ECO:0000256" key="3">
    <source>
        <dbReference type="ARBA" id="ARBA00022989"/>
    </source>
</evidence>
<reference evidence="7 8" key="1">
    <citation type="submission" date="2015-11" db="EMBL/GenBank/DDBJ databases">
        <title>Genome sequences of Lysobacter enzymogenes strain C3 and Lysobacter antibioticus ATCC 29479.</title>
        <authorList>
            <person name="Kobayashi D.Y."/>
        </authorList>
    </citation>
    <scope>NUCLEOTIDE SEQUENCE [LARGE SCALE GENOMIC DNA]</scope>
    <source>
        <strain evidence="7 8">C3</strain>
    </source>
</reference>
<dbReference type="GO" id="GO:0005506">
    <property type="term" value="F:iron ion binding"/>
    <property type="evidence" value="ECO:0007669"/>
    <property type="project" value="InterPro"/>
</dbReference>
<evidence type="ECO:0000256" key="1">
    <source>
        <dbReference type="ARBA" id="ARBA00004127"/>
    </source>
</evidence>
<keyword evidence="3" id="KW-1133">Transmembrane helix</keyword>
<keyword evidence="4" id="KW-0560">Oxidoreductase</keyword>
<protein>
    <submittedName>
        <fullName evidence="7">Uncharacterized protein</fullName>
    </submittedName>
</protein>
<dbReference type="InterPro" id="IPR006694">
    <property type="entry name" value="Fatty_acid_hydroxylase"/>
</dbReference>
<evidence type="ECO:0000256" key="2">
    <source>
        <dbReference type="ARBA" id="ARBA00022692"/>
    </source>
</evidence>
<evidence type="ECO:0000313" key="8">
    <source>
        <dbReference type="Proteomes" id="UP000061569"/>
    </source>
</evidence>
<sequence length="312" mass="34520">MVPDRTPEPGSRYSLLRRAAYPLLLAAALATAVAGLRLHWDPGATSFSFLLGTMLYLGILERFIPYDIDWHPTRREWAQYGVYFLLTILGGALSAGLVAAAATALAPAQPRLPMWAEIPLALLLGSLAGYVMHRLSHHNRWLWRVHGIHHVPDKVNVGNNGVNHVFDVAIDQFVVQFALALAGFSEASVFAIGIFVLAQGYIAHANVDVRLGWLNHIVVGPEQHRLHHSTDPADAGHFGAELSIWDHVFGSYTWRPGRKPLRVGLIDPSTFPQTRSVFASVLHPLRRRARYQHRDDDARTVPASARDRAADG</sequence>
<keyword evidence="5" id="KW-0443">Lipid metabolism</keyword>
<gene>
    <name evidence="7" type="ORF">GLE_3647</name>
</gene>
<dbReference type="KEGG" id="lez:GLE_3647"/>
<proteinExistence type="predicted"/>
<dbReference type="PATRIC" id="fig|69.6.peg.3591"/>
<comment type="subcellular location">
    <subcellularLocation>
        <location evidence="1">Endomembrane system</location>
        <topology evidence="1">Multi-pass membrane protein</topology>
    </subcellularLocation>
</comment>
<dbReference type="GO" id="GO:0016020">
    <property type="term" value="C:membrane"/>
    <property type="evidence" value="ECO:0007669"/>
    <property type="project" value="GOC"/>
</dbReference>
<name>A0A0S2DL16_LYSEN</name>
<dbReference type="GO" id="GO:0008610">
    <property type="term" value="P:lipid biosynthetic process"/>
    <property type="evidence" value="ECO:0007669"/>
    <property type="project" value="InterPro"/>
</dbReference>
<dbReference type="STRING" id="69.GLE_3647"/>
<dbReference type="GO" id="GO:0050479">
    <property type="term" value="F:glyceryl-ether monooxygenase activity"/>
    <property type="evidence" value="ECO:0007669"/>
    <property type="project" value="TreeGrafter"/>
</dbReference>
<accession>A0A0S2DL16</accession>
<dbReference type="OrthoDB" id="9770329at2"/>
<dbReference type="EMBL" id="CP013140">
    <property type="protein sequence ID" value="ALN58991.1"/>
    <property type="molecule type" value="Genomic_DNA"/>
</dbReference>
<dbReference type="PANTHER" id="PTHR21624">
    <property type="entry name" value="STEROL DESATURASE-RELATED PROTEIN"/>
    <property type="match status" value="1"/>
</dbReference>
<organism evidence="7 8">
    <name type="scientific">Lysobacter enzymogenes</name>
    <dbReference type="NCBI Taxonomy" id="69"/>
    <lineage>
        <taxon>Bacteria</taxon>
        <taxon>Pseudomonadati</taxon>
        <taxon>Pseudomonadota</taxon>
        <taxon>Gammaproteobacteria</taxon>
        <taxon>Lysobacterales</taxon>
        <taxon>Lysobacteraceae</taxon>
        <taxon>Lysobacter</taxon>
    </lineage>
</organism>
<dbReference type="Pfam" id="PF04116">
    <property type="entry name" value="FA_hydroxylase"/>
    <property type="match status" value="1"/>
</dbReference>
<evidence type="ECO:0000256" key="5">
    <source>
        <dbReference type="ARBA" id="ARBA00023098"/>
    </source>
</evidence>
<keyword evidence="6" id="KW-0472">Membrane</keyword>
<dbReference type="GO" id="GO:0012505">
    <property type="term" value="C:endomembrane system"/>
    <property type="evidence" value="ECO:0007669"/>
    <property type="project" value="UniProtKB-SubCell"/>
</dbReference>
<evidence type="ECO:0000256" key="4">
    <source>
        <dbReference type="ARBA" id="ARBA00023002"/>
    </source>
</evidence>
<dbReference type="InterPro" id="IPR051689">
    <property type="entry name" value="Sterol_desaturase/TMEM195"/>
</dbReference>
<dbReference type="PANTHER" id="PTHR21624:SF1">
    <property type="entry name" value="ALKYLGLYCEROL MONOOXYGENASE"/>
    <property type="match status" value="1"/>
</dbReference>
<dbReference type="Proteomes" id="UP000061569">
    <property type="component" value="Chromosome"/>
</dbReference>
<dbReference type="AlphaFoldDB" id="A0A0S2DL16"/>
<evidence type="ECO:0000256" key="6">
    <source>
        <dbReference type="ARBA" id="ARBA00023136"/>
    </source>
</evidence>
<dbReference type="GO" id="GO:0006643">
    <property type="term" value="P:membrane lipid metabolic process"/>
    <property type="evidence" value="ECO:0007669"/>
    <property type="project" value="TreeGrafter"/>
</dbReference>
<keyword evidence="2" id="KW-0812">Transmembrane</keyword>
<evidence type="ECO:0000313" key="7">
    <source>
        <dbReference type="EMBL" id="ALN58991.1"/>
    </source>
</evidence>